<dbReference type="InterPro" id="IPR000182">
    <property type="entry name" value="GNAT_dom"/>
</dbReference>
<dbReference type="PANTHER" id="PTHR42791:SF14">
    <property type="entry name" value="N-ACETYLTRANSFERASE DOMAIN-CONTAINING PROTEIN"/>
    <property type="match status" value="1"/>
</dbReference>
<dbReference type="STRING" id="765440.A0A0C3AIG8"/>
<dbReference type="OrthoDB" id="2838915at2759"/>
<protein>
    <recommendedName>
        <fullName evidence="1">N-acetyltransferase domain-containing protein</fullName>
    </recommendedName>
</protein>
<dbReference type="SUPFAM" id="SSF55729">
    <property type="entry name" value="Acyl-CoA N-acyltransferases (Nat)"/>
    <property type="match status" value="1"/>
</dbReference>
<dbReference type="InterPro" id="IPR016181">
    <property type="entry name" value="Acyl_CoA_acyltransferase"/>
</dbReference>
<dbReference type="GO" id="GO:0016747">
    <property type="term" value="F:acyltransferase activity, transferring groups other than amino-acyl groups"/>
    <property type="evidence" value="ECO:0007669"/>
    <property type="project" value="InterPro"/>
</dbReference>
<feature type="domain" description="N-acetyltransferase" evidence="1">
    <location>
        <begin position="3"/>
        <end position="205"/>
    </location>
</feature>
<proteinExistence type="predicted"/>
<accession>A0A0C3AIG8</accession>
<evidence type="ECO:0000313" key="3">
    <source>
        <dbReference type="Proteomes" id="UP000054166"/>
    </source>
</evidence>
<evidence type="ECO:0000313" key="2">
    <source>
        <dbReference type="EMBL" id="KIM73598.1"/>
    </source>
</evidence>
<sequence>MPFLLSEAVDADFDRLMEIQFAAFGQTGDSPREPFMDWIYPNADTPSGKAAARDRTLKSLRSDHTATFLKVTNTDTGDIIGGAKWNVYEKKPEPKRVEVNSFEGEEREYAELVLGVFYRRRHEHVTADGPYLFLDIMFTDPKHQRRGVGTKLLKWGVERADEMGVEILLEATQFGRHMYEQNGFRVTEHVVVQVPDKWAYKPTLQYFIMRRPPVEKVHLG</sequence>
<dbReference type="PROSITE" id="PS51186">
    <property type="entry name" value="GNAT"/>
    <property type="match status" value="1"/>
</dbReference>
<organism evidence="2 3">
    <name type="scientific">Piloderma croceum (strain F 1598)</name>
    <dbReference type="NCBI Taxonomy" id="765440"/>
    <lineage>
        <taxon>Eukaryota</taxon>
        <taxon>Fungi</taxon>
        <taxon>Dikarya</taxon>
        <taxon>Basidiomycota</taxon>
        <taxon>Agaricomycotina</taxon>
        <taxon>Agaricomycetes</taxon>
        <taxon>Agaricomycetidae</taxon>
        <taxon>Atheliales</taxon>
        <taxon>Atheliaceae</taxon>
        <taxon>Piloderma</taxon>
    </lineage>
</organism>
<dbReference type="Proteomes" id="UP000054166">
    <property type="component" value="Unassembled WGS sequence"/>
</dbReference>
<reference evidence="2 3" key="1">
    <citation type="submission" date="2014-04" db="EMBL/GenBank/DDBJ databases">
        <authorList>
            <consortium name="DOE Joint Genome Institute"/>
            <person name="Kuo A."/>
            <person name="Tarkka M."/>
            <person name="Buscot F."/>
            <person name="Kohler A."/>
            <person name="Nagy L.G."/>
            <person name="Floudas D."/>
            <person name="Copeland A."/>
            <person name="Barry K.W."/>
            <person name="Cichocki N."/>
            <person name="Veneault-Fourrey C."/>
            <person name="LaButti K."/>
            <person name="Lindquist E.A."/>
            <person name="Lipzen A."/>
            <person name="Lundell T."/>
            <person name="Morin E."/>
            <person name="Murat C."/>
            <person name="Sun H."/>
            <person name="Tunlid A."/>
            <person name="Henrissat B."/>
            <person name="Grigoriev I.V."/>
            <person name="Hibbett D.S."/>
            <person name="Martin F."/>
            <person name="Nordberg H.P."/>
            <person name="Cantor M.N."/>
            <person name="Hua S.X."/>
        </authorList>
    </citation>
    <scope>NUCLEOTIDE SEQUENCE [LARGE SCALE GENOMIC DNA]</scope>
    <source>
        <strain evidence="2 3">F 1598</strain>
    </source>
</reference>
<dbReference type="Gene3D" id="3.40.630.30">
    <property type="match status" value="1"/>
</dbReference>
<dbReference type="PANTHER" id="PTHR42791">
    <property type="entry name" value="GNAT FAMILY ACETYLTRANSFERASE"/>
    <property type="match status" value="1"/>
</dbReference>
<dbReference type="InParanoid" id="A0A0C3AIG8"/>
<dbReference type="InterPro" id="IPR052523">
    <property type="entry name" value="Trichothecene_AcTrans"/>
</dbReference>
<dbReference type="Pfam" id="PF13508">
    <property type="entry name" value="Acetyltransf_7"/>
    <property type="match status" value="1"/>
</dbReference>
<dbReference type="HOGENOM" id="CLU_060131_6_5_1"/>
<name>A0A0C3AIG8_PILCF</name>
<dbReference type="AlphaFoldDB" id="A0A0C3AIG8"/>
<evidence type="ECO:0000259" key="1">
    <source>
        <dbReference type="PROSITE" id="PS51186"/>
    </source>
</evidence>
<dbReference type="CDD" id="cd04301">
    <property type="entry name" value="NAT_SF"/>
    <property type="match status" value="1"/>
</dbReference>
<gene>
    <name evidence="2" type="ORF">PILCRDRAFT_828980</name>
</gene>
<reference evidence="3" key="2">
    <citation type="submission" date="2015-01" db="EMBL/GenBank/DDBJ databases">
        <title>Evolutionary Origins and Diversification of the Mycorrhizal Mutualists.</title>
        <authorList>
            <consortium name="DOE Joint Genome Institute"/>
            <consortium name="Mycorrhizal Genomics Consortium"/>
            <person name="Kohler A."/>
            <person name="Kuo A."/>
            <person name="Nagy L.G."/>
            <person name="Floudas D."/>
            <person name="Copeland A."/>
            <person name="Barry K.W."/>
            <person name="Cichocki N."/>
            <person name="Veneault-Fourrey C."/>
            <person name="LaButti K."/>
            <person name="Lindquist E.A."/>
            <person name="Lipzen A."/>
            <person name="Lundell T."/>
            <person name="Morin E."/>
            <person name="Murat C."/>
            <person name="Riley R."/>
            <person name="Ohm R."/>
            <person name="Sun H."/>
            <person name="Tunlid A."/>
            <person name="Henrissat B."/>
            <person name="Grigoriev I.V."/>
            <person name="Hibbett D.S."/>
            <person name="Martin F."/>
        </authorList>
    </citation>
    <scope>NUCLEOTIDE SEQUENCE [LARGE SCALE GENOMIC DNA]</scope>
    <source>
        <strain evidence="3">F 1598</strain>
    </source>
</reference>
<dbReference type="EMBL" id="KN833078">
    <property type="protein sequence ID" value="KIM73598.1"/>
    <property type="molecule type" value="Genomic_DNA"/>
</dbReference>
<keyword evidence="3" id="KW-1185">Reference proteome</keyword>